<protein>
    <recommendedName>
        <fullName evidence="4">Zn(2)-C6 fungal-type domain-containing protein</fullName>
    </recommendedName>
</protein>
<sequence>MSNTNKRPKKLQRISQACDLCHRRSIRCRPSTENPEQCQNCYDFAVDCTYNRPSKRRRQQSTPQNGTSPLPLQDLSRGTTQDISPPTDDSRPPAPAGAADLSVRSSISSQAAKTPSKDYTGAYDNIREGQDEDSLEVAWRSFAFASLGTIDEYLTIYMDVVYPINPLFHGPTLWERVKNRQHLTHRDFFASVMAACALAAARARDGATGDTRRVADRPERTSEIFFAAAADAVSKDLSKARGLGYMRACGLLAITAIQYGQINTMHQYMGMYHTLAALQQFHDERKWPSDITVVELEERRRTFWTMYSLDIYCSVVFDSVMKSQENHSNVRYPSEINDEDLLLGTFDTTNEDNWLRGFNFTTDLYRILEHSIKRVRRTKPVRDDRISITRLLIADNIPEAQVMDSVVSLFYQLPPALKDYSLRQGSDKNESYMGFQAANIQATLQLVRMTLFSTSPTHDVNHKCDVAQHALSVFHDIAPEYLRAISTPLVYHLGGIGSILASVMEGLLCEISYQRVRRLLVSMADLLDGLESGLQPTAGASRNLRKQIDRIDRYMEDQQRLMRSVQPGQPPMQAQSLTSPYRGYSVPPPEGMVNGSLPTSDQQAQIMDGMSMEAQYDEFQLPQDLVHDGAWPWPFGFAAPDQQMTMDMGFQRPMEPNTIFSNPFTSSPPSARLTSASLSTHKTPRRHSQPPTTDNPTTKSILPTLPEEPSHLPQEPLIDWSPLPPHVHTLFLKHLVLSARYLRHADRDLLLDWVLAELGFPDLLILDRLSDDFQAFCVRGRAKGRRGVGGFGAREGWLVRRDVGVDDVKVVEKDVEREGQVKEREGWFESARPERKGKAGEFLVKGAGILSLVSVSKGNSLLGLARKLQGGGRGVGGGVRGSALFYASSRLIVTLARDDNSFLRKETTMQSLDTMMDGALDQSASPLFSLPPELRNDIWRYLLIHTPSSPSSSLNAMDRKKPHHRSSAGSGLCDPQICANILRTCKQANAEATPILYGENTFNAHPSLLASLPSFLLSTLPVRVTLPPITHPRVARLIRKFSLHVRLDTDPRFTSSQAEESFNGVEELEIEVFQAMYGSCDFSVLSLFEGVRGVGRAVVRGSVGDGRYAGWLAESMMCHPGGERPLGFGEEGAVGRGEGRDVWQGGNR</sequence>
<dbReference type="PANTHER" id="PTHR46910">
    <property type="entry name" value="TRANSCRIPTION FACTOR PDR1"/>
    <property type="match status" value="1"/>
</dbReference>
<dbReference type="GO" id="GO:0006351">
    <property type="term" value="P:DNA-templated transcription"/>
    <property type="evidence" value="ECO:0007669"/>
    <property type="project" value="InterPro"/>
</dbReference>
<evidence type="ECO:0000259" key="4">
    <source>
        <dbReference type="PROSITE" id="PS50048"/>
    </source>
</evidence>
<gene>
    <name evidence="6" type="ORF">D0868_08197</name>
    <name evidence="5" type="ORF">D0869_06092</name>
</gene>
<feature type="compositionally biased region" description="Polar residues" evidence="3">
    <location>
        <begin position="659"/>
        <end position="681"/>
    </location>
</feature>
<dbReference type="AlphaFoldDB" id="A0A3M6YG50"/>
<evidence type="ECO:0000256" key="3">
    <source>
        <dbReference type="SAM" id="MobiDB-lite"/>
    </source>
</evidence>
<dbReference type="OrthoDB" id="2123952at2759"/>
<feature type="region of interest" description="Disordered" evidence="3">
    <location>
        <begin position="53"/>
        <end position="124"/>
    </location>
</feature>
<name>A0A3M6YG50_HORWE</name>
<dbReference type="Proteomes" id="UP000282582">
    <property type="component" value="Unassembled WGS sequence"/>
</dbReference>
<dbReference type="PROSITE" id="PS50048">
    <property type="entry name" value="ZN2_CY6_FUNGAL_2"/>
    <property type="match status" value="1"/>
</dbReference>
<proteinExistence type="predicted"/>
<dbReference type="Pfam" id="PF00172">
    <property type="entry name" value="Zn_clus"/>
    <property type="match status" value="1"/>
</dbReference>
<evidence type="ECO:0000256" key="1">
    <source>
        <dbReference type="ARBA" id="ARBA00022723"/>
    </source>
</evidence>
<dbReference type="SMART" id="SM00066">
    <property type="entry name" value="GAL4"/>
    <property type="match status" value="1"/>
</dbReference>
<dbReference type="VEuPathDB" id="FungiDB:BTJ68_15224"/>
<dbReference type="EMBL" id="QWIK01000714">
    <property type="protein sequence ID" value="RMY02000.1"/>
    <property type="molecule type" value="Genomic_DNA"/>
</dbReference>
<dbReference type="VEuPathDB" id="FungiDB:BTJ68_09059"/>
<evidence type="ECO:0000313" key="6">
    <source>
        <dbReference type="EMBL" id="RMY02000.1"/>
    </source>
</evidence>
<feature type="region of interest" description="Disordered" evidence="3">
    <location>
        <begin position="1128"/>
        <end position="1148"/>
    </location>
</feature>
<dbReference type="EMBL" id="QWIJ01000433">
    <property type="protein sequence ID" value="RMX82391.1"/>
    <property type="molecule type" value="Genomic_DNA"/>
</dbReference>
<feature type="region of interest" description="Disordered" evidence="3">
    <location>
        <begin position="950"/>
        <end position="969"/>
    </location>
</feature>
<evidence type="ECO:0000256" key="2">
    <source>
        <dbReference type="ARBA" id="ARBA00023242"/>
    </source>
</evidence>
<dbReference type="InterPro" id="IPR007219">
    <property type="entry name" value="XnlR_reg_dom"/>
</dbReference>
<dbReference type="GO" id="GO:0000981">
    <property type="term" value="F:DNA-binding transcription factor activity, RNA polymerase II-specific"/>
    <property type="evidence" value="ECO:0007669"/>
    <property type="project" value="InterPro"/>
</dbReference>
<dbReference type="InterPro" id="IPR050987">
    <property type="entry name" value="AtrR-like"/>
</dbReference>
<dbReference type="InterPro" id="IPR036864">
    <property type="entry name" value="Zn2-C6_fun-type_DNA-bd_sf"/>
</dbReference>
<dbReference type="PANTHER" id="PTHR46910:SF18">
    <property type="entry name" value="ZN(II)2CYS6 TRANSCRIPTION FACTOR (EUROFUNG)"/>
    <property type="match status" value="1"/>
</dbReference>
<dbReference type="InterPro" id="IPR001138">
    <property type="entry name" value="Zn2Cys6_DnaBD"/>
</dbReference>
<feature type="compositionally biased region" description="Polar residues" evidence="3">
    <location>
        <begin position="60"/>
        <end position="84"/>
    </location>
</feature>
<evidence type="ECO:0000313" key="7">
    <source>
        <dbReference type="Proteomes" id="UP000281245"/>
    </source>
</evidence>
<evidence type="ECO:0000313" key="5">
    <source>
        <dbReference type="EMBL" id="RMX82391.1"/>
    </source>
</evidence>
<dbReference type="Pfam" id="PF04082">
    <property type="entry name" value="Fungal_trans"/>
    <property type="match status" value="1"/>
</dbReference>
<dbReference type="VEuPathDB" id="FungiDB:BTJ68_15225"/>
<reference evidence="7 8" key="1">
    <citation type="journal article" date="2018" name="BMC Genomics">
        <title>Genomic evidence for intraspecific hybridization in a clonal and extremely halotolerant yeast.</title>
        <authorList>
            <person name="Gostincar C."/>
            <person name="Stajich J.E."/>
            <person name="Zupancic J."/>
            <person name="Zalar P."/>
            <person name="Gunde-Cimerman N."/>
        </authorList>
    </citation>
    <scope>NUCLEOTIDE SEQUENCE [LARGE SCALE GENOMIC DNA]</scope>
    <source>
        <strain evidence="6 8">EXF-6654</strain>
        <strain evidence="5 7">EXF-6656</strain>
    </source>
</reference>
<feature type="compositionally biased region" description="Polar residues" evidence="3">
    <location>
        <begin position="103"/>
        <end position="113"/>
    </location>
</feature>
<feature type="region of interest" description="Disordered" evidence="3">
    <location>
        <begin position="659"/>
        <end position="708"/>
    </location>
</feature>
<evidence type="ECO:0000313" key="8">
    <source>
        <dbReference type="Proteomes" id="UP000282582"/>
    </source>
</evidence>
<keyword evidence="2" id="KW-0539">Nucleus</keyword>
<feature type="compositionally biased region" description="Polar residues" evidence="3">
    <location>
        <begin position="689"/>
        <end position="701"/>
    </location>
</feature>
<dbReference type="GO" id="GO:0003677">
    <property type="term" value="F:DNA binding"/>
    <property type="evidence" value="ECO:0007669"/>
    <property type="project" value="InterPro"/>
</dbReference>
<comment type="caution">
    <text evidence="6">The sequence shown here is derived from an EMBL/GenBank/DDBJ whole genome shotgun (WGS) entry which is preliminary data.</text>
</comment>
<dbReference type="Gene3D" id="4.10.240.10">
    <property type="entry name" value="Zn(2)-C6 fungal-type DNA-binding domain"/>
    <property type="match status" value="1"/>
</dbReference>
<dbReference type="GO" id="GO:0008270">
    <property type="term" value="F:zinc ion binding"/>
    <property type="evidence" value="ECO:0007669"/>
    <property type="project" value="InterPro"/>
</dbReference>
<keyword evidence="1" id="KW-0479">Metal-binding</keyword>
<dbReference type="Proteomes" id="UP000281245">
    <property type="component" value="Unassembled WGS sequence"/>
</dbReference>
<feature type="domain" description="Zn(2)-C6 fungal-type" evidence="4">
    <location>
        <begin position="17"/>
        <end position="50"/>
    </location>
</feature>
<organism evidence="6 8">
    <name type="scientific">Hortaea werneckii</name>
    <name type="common">Black yeast</name>
    <name type="synonym">Cladosporium werneckii</name>
    <dbReference type="NCBI Taxonomy" id="91943"/>
    <lineage>
        <taxon>Eukaryota</taxon>
        <taxon>Fungi</taxon>
        <taxon>Dikarya</taxon>
        <taxon>Ascomycota</taxon>
        <taxon>Pezizomycotina</taxon>
        <taxon>Dothideomycetes</taxon>
        <taxon>Dothideomycetidae</taxon>
        <taxon>Mycosphaerellales</taxon>
        <taxon>Teratosphaeriaceae</taxon>
        <taxon>Hortaea</taxon>
    </lineage>
</organism>
<dbReference type="CDD" id="cd12148">
    <property type="entry name" value="fungal_TF_MHR"/>
    <property type="match status" value="1"/>
</dbReference>
<accession>A0A3M6YG50</accession>
<dbReference type="SUPFAM" id="SSF57701">
    <property type="entry name" value="Zn2/Cys6 DNA-binding domain"/>
    <property type="match status" value="1"/>
</dbReference>
<dbReference type="CDD" id="cd00067">
    <property type="entry name" value="GAL4"/>
    <property type="match status" value="1"/>
</dbReference>